<accession>A0ABW5C927</accession>
<dbReference type="RefSeq" id="WP_377313989.1">
    <property type="nucleotide sequence ID" value="NZ_JBHUIY010000002.1"/>
</dbReference>
<evidence type="ECO:0000313" key="3">
    <source>
        <dbReference type="Proteomes" id="UP001597296"/>
    </source>
</evidence>
<name>A0ABW5C927_9PROT</name>
<keyword evidence="3" id="KW-1185">Reference proteome</keyword>
<keyword evidence="1" id="KW-0812">Transmembrane</keyword>
<comment type="caution">
    <text evidence="2">The sequence shown here is derived from an EMBL/GenBank/DDBJ whole genome shotgun (WGS) entry which is preliminary data.</text>
</comment>
<proteinExistence type="predicted"/>
<dbReference type="EMBL" id="JBHUIY010000002">
    <property type="protein sequence ID" value="MFD2232568.1"/>
    <property type="molecule type" value="Genomic_DNA"/>
</dbReference>
<gene>
    <name evidence="2" type="ORF">ACFSNB_01995</name>
</gene>
<sequence length="222" mass="25362">MNWINDVNWSTVGSLMQGVGTIAGAAAVIIAANLGSNTFNSWRQQKLSERRIEQAERILTATYKARRELSYVRSPLMLGHEILAARDKLKETGSWPTYESEQGRFETTQAYYNRLNSAIDSRQGLDECRAIARALFGEELEAAIDTLNRQFHIVRVSVDLKARDRGDSDSKFRNKIDSDLWEGYPCREKNEMDRIIAEQVVTIERICIPILRLEGEGEIRQH</sequence>
<dbReference type="Proteomes" id="UP001597296">
    <property type="component" value="Unassembled WGS sequence"/>
</dbReference>
<evidence type="ECO:0000313" key="2">
    <source>
        <dbReference type="EMBL" id="MFD2232568.1"/>
    </source>
</evidence>
<reference evidence="3" key="1">
    <citation type="journal article" date="2019" name="Int. J. Syst. Evol. Microbiol.">
        <title>The Global Catalogue of Microorganisms (GCM) 10K type strain sequencing project: providing services to taxonomists for standard genome sequencing and annotation.</title>
        <authorList>
            <consortium name="The Broad Institute Genomics Platform"/>
            <consortium name="The Broad Institute Genome Sequencing Center for Infectious Disease"/>
            <person name="Wu L."/>
            <person name="Ma J."/>
        </authorList>
    </citation>
    <scope>NUCLEOTIDE SEQUENCE [LARGE SCALE GENOMIC DNA]</scope>
    <source>
        <strain evidence="3">KCTC 15012</strain>
    </source>
</reference>
<organism evidence="2 3">
    <name type="scientific">Phaeospirillum tilakii</name>
    <dbReference type="NCBI Taxonomy" id="741673"/>
    <lineage>
        <taxon>Bacteria</taxon>
        <taxon>Pseudomonadati</taxon>
        <taxon>Pseudomonadota</taxon>
        <taxon>Alphaproteobacteria</taxon>
        <taxon>Rhodospirillales</taxon>
        <taxon>Rhodospirillaceae</taxon>
        <taxon>Phaeospirillum</taxon>
    </lineage>
</organism>
<keyword evidence="1" id="KW-1133">Transmembrane helix</keyword>
<evidence type="ECO:0000256" key="1">
    <source>
        <dbReference type="SAM" id="Phobius"/>
    </source>
</evidence>
<protein>
    <submittedName>
        <fullName evidence="2">Uncharacterized protein</fullName>
    </submittedName>
</protein>
<keyword evidence="1" id="KW-0472">Membrane</keyword>
<feature type="transmembrane region" description="Helical" evidence="1">
    <location>
        <begin position="15"/>
        <end position="36"/>
    </location>
</feature>